<gene>
    <name evidence="1" type="ORF">CFH83_06300</name>
</gene>
<sequence length="187" mass="20750">MFGIKSTDAQLLEEIMHEVLDVIEGKRNRYRYANASFSDRKIQHIADTAHHRLQSIVEAKQKDMLAMGELILALDQMKSGLFKPTNIEGDGTEVSVIANSFNAFTLLLSKQFAQIVQTLHLYASNDFTSEIAKNNQQGEMAALIDGVNNLAQEITVMLTTNLQNGLNLRSEASFLKQAMESLSTASN</sequence>
<dbReference type="AlphaFoldDB" id="A0A2D3WEM7"/>
<evidence type="ECO:0008006" key="3">
    <source>
        <dbReference type="Google" id="ProtNLM"/>
    </source>
</evidence>
<evidence type="ECO:0000313" key="2">
    <source>
        <dbReference type="Proteomes" id="UP000228859"/>
    </source>
</evidence>
<dbReference type="EMBL" id="DLUI01000090">
    <property type="protein sequence ID" value="DAB38355.1"/>
    <property type="molecule type" value="Genomic_DNA"/>
</dbReference>
<name>A0A2D3WEM7_9BACT</name>
<dbReference type="Proteomes" id="UP000228859">
    <property type="component" value="Unassembled WGS sequence"/>
</dbReference>
<comment type="caution">
    <text evidence="1">The sequence shown here is derived from an EMBL/GenBank/DDBJ whole genome shotgun (WGS) entry which is preliminary data.</text>
</comment>
<protein>
    <recommendedName>
        <fullName evidence="3">Chemotaxis protein</fullName>
    </recommendedName>
</protein>
<proteinExistence type="predicted"/>
<feature type="non-terminal residue" evidence="1">
    <location>
        <position position="187"/>
    </location>
</feature>
<dbReference type="RefSeq" id="WP_414718202.1">
    <property type="nucleotide sequence ID" value="NZ_DLUI01000090.1"/>
</dbReference>
<evidence type="ECO:0000313" key="1">
    <source>
        <dbReference type="EMBL" id="DAB38355.1"/>
    </source>
</evidence>
<reference evidence="1 2" key="1">
    <citation type="journal article" date="2017" name="Front. Microbiol.">
        <title>Comparative Genomic Analysis of the Class Epsilonproteobacteria and Proposed Reclassification to Epsilonbacteraeota (phyl. nov.).</title>
        <authorList>
            <person name="Waite D.W."/>
            <person name="Vanwonterghem I."/>
            <person name="Rinke C."/>
            <person name="Parks D.H."/>
            <person name="Zhang Y."/>
            <person name="Takai K."/>
            <person name="Sievert S.M."/>
            <person name="Simon J."/>
            <person name="Campbell B.J."/>
            <person name="Hanson T.E."/>
            <person name="Woyke T."/>
            <person name="Klotz M.G."/>
            <person name="Hugenholtz P."/>
        </authorList>
    </citation>
    <scope>NUCLEOTIDE SEQUENCE [LARGE SCALE GENOMIC DNA]</scope>
    <source>
        <strain evidence="1">UBA12443</strain>
    </source>
</reference>
<organism evidence="1 2">
    <name type="scientific">Sulfuricurvum kujiense</name>
    <dbReference type="NCBI Taxonomy" id="148813"/>
    <lineage>
        <taxon>Bacteria</taxon>
        <taxon>Pseudomonadati</taxon>
        <taxon>Campylobacterota</taxon>
        <taxon>Epsilonproteobacteria</taxon>
        <taxon>Campylobacterales</taxon>
        <taxon>Sulfurimonadaceae</taxon>
        <taxon>Sulfuricurvum</taxon>
    </lineage>
</organism>
<accession>A0A2D3WEM7</accession>